<feature type="region of interest" description="Disordered" evidence="9">
    <location>
        <begin position="431"/>
        <end position="459"/>
    </location>
</feature>
<feature type="domain" description="ABC transporter" evidence="11">
    <location>
        <begin position="1335"/>
        <end position="1572"/>
    </location>
</feature>
<dbReference type="Gene3D" id="1.20.1560.10">
    <property type="entry name" value="ABC transporter type 1, transmembrane domain"/>
    <property type="match status" value="2"/>
</dbReference>
<evidence type="ECO:0000259" key="11">
    <source>
        <dbReference type="PROSITE" id="PS50893"/>
    </source>
</evidence>
<evidence type="ECO:0000256" key="3">
    <source>
        <dbReference type="ARBA" id="ARBA00022692"/>
    </source>
</evidence>
<feature type="region of interest" description="Disordered" evidence="9">
    <location>
        <begin position="381"/>
        <end position="419"/>
    </location>
</feature>
<comment type="caution">
    <text evidence="13">The sequence shown here is derived from an EMBL/GenBank/DDBJ whole genome shotgun (WGS) entry which is preliminary data.</text>
</comment>
<dbReference type="CDD" id="cd03244">
    <property type="entry name" value="ABCC_MRP_domain2"/>
    <property type="match status" value="1"/>
</dbReference>
<dbReference type="InterPro" id="IPR017871">
    <property type="entry name" value="ABC_transporter-like_CS"/>
</dbReference>
<dbReference type="GO" id="GO:0140359">
    <property type="term" value="F:ABC-type transporter activity"/>
    <property type="evidence" value="ECO:0007669"/>
    <property type="project" value="InterPro"/>
</dbReference>
<dbReference type="EMBL" id="AYKW01000023">
    <property type="protein sequence ID" value="PIL29356.1"/>
    <property type="molecule type" value="Genomic_DNA"/>
</dbReference>
<dbReference type="FunFam" id="1.20.1560.10:FF:000013">
    <property type="entry name" value="ABC transporter C family member 2"/>
    <property type="match status" value="1"/>
</dbReference>
<dbReference type="PROSITE" id="PS00211">
    <property type="entry name" value="ABC_TRANSPORTER_1"/>
    <property type="match status" value="2"/>
</dbReference>
<evidence type="ECO:0000256" key="2">
    <source>
        <dbReference type="ARBA" id="ARBA00022448"/>
    </source>
</evidence>
<feature type="transmembrane region" description="Helical" evidence="10">
    <location>
        <begin position="518"/>
        <end position="538"/>
    </location>
</feature>
<dbReference type="GO" id="GO:0005524">
    <property type="term" value="F:ATP binding"/>
    <property type="evidence" value="ECO:0007669"/>
    <property type="project" value="UniProtKB-KW"/>
</dbReference>
<dbReference type="CDD" id="cd18604">
    <property type="entry name" value="ABC_6TM_VMR1_D2_like"/>
    <property type="match status" value="1"/>
</dbReference>
<accession>A0A2G8S6F4</accession>
<gene>
    <name evidence="13" type="ORF">GSI_09407</name>
</gene>
<feature type="domain" description="ABC transporter" evidence="11">
    <location>
        <begin position="676"/>
        <end position="956"/>
    </location>
</feature>
<feature type="compositionally biased region" description="Acidic residues" evidence="9">
    <location>
        <begin position="967"/>
        <end position="976"/>
    </location>
</feature>
<feature type="transmembrane region" description="Helical" evidence="10">
    <location>
        <begin position="483"/>
        <end position="506"/>
    </location>
</feature>
<keyword evidence="3 10" id="KW-0812">Transmembrane</keyword>
<evidence type="ECO:0000256" key="10">
    <source>
        <dbReference type="SAM" id="Phobius"/>
    </source>
</evidence>
<evidence type="ECO:0000256" key="6">
    <source>
        <dbReference type="ARBA" id="ARBA00022840"/>
    </source>
</evidence>
<dbReference type="STRING" id="1077348.A0A2G8S6F4"/>
<keyword evidence="4" id="KW-0677">Repeat</keyword>
<dbReference type="PANTHER" id="PTHR24223:SF356">
    <property type="entry name" value="ATP-BINDING CASSETTE TRANSPORTER ABC4"/>
    <property type="match status" value="1"/>
</dbReference>
<dbReference type="GO" id="GO:0016020">
    <property type="term" value="C:membrane"/>
    <property type="evidence" value="ECO:0007669"/>
    <property type="project" value="UniProtKB-SubCell"/>
</dbReference>
<evidence type="ECO:0000256" key="9">
    <source>
        <dbReference type="SAM" id="MobiDB-lite"/>
    </source>
</evidence>
<dbReference type="OrthoDB" id="6500128at2759"/>
<keyword evidence="5" id="KW-0547">Nucleotide-binding</keyword>
<dbReference type="InterPro" id="IPR050173">
    <property type="entry name" value="ABC_transporter_C-like"/>
</dbReference>
<dbReference type="SUPFAM" id="SSF52540">
    <property type="entry name" value="P-loop containing nucleoside triphosphate hydrolases"/>
    <property type="match status" value="2"/>
</dbReference>
<feature type="transmembrane region" description="Helical" evidence="10">
    <location>
        <begin position="1249"/>
        <end position="1267"/>
    </location>
</feature>
<evidence type="ECO:0000256" key="8">
    <source>
        <dbReference type="ARBA" id="ARBA00023136"/>
    </source>
</evidence>
<feature type="transmembrane region" description="Helical" evidence="10">
    <location>
        <begin position="313"/>
        <end position="338"/>
    </location>
</feature>
<dbReference type="PANTHER" id="PTHR24223">
    <property type="entry name" value="ATP-BINDING CASSETTE SUB-FAMILY C"/>
    <property type="match status" value="1"/>
</dbReference>
<evidence type="ECO:0000256" key="5">
    <source>
        <dbReference type="ARBA" id="ARBA00022741"/>
    </source>
</evidence>
<dbReference type="InterPro" id="IPR003593">
    <property type="entry name" value="AAA+_ATPase"/>
</dbReference>
<feature type="compositionally biased region" description="Basic and acidic residues" evidence="9">
    <location>
        <begin position="440"/>
        <end position="459"/>
    </location>
</feature>
<feature type="region of interest" description="Disordered" evidence="9">
    <location>
        <begin position="957"/>
        <end position="976"/>
    </location>
</feature>
<feature type="transmembrane region" description="Helical" evidence="10">
    <location>
        <begin position="238"/>
        <end position="257"/>
    </location>
</feature>
<feature type="domain" description="ABC transmembrane type-1" evidence="12">
    <location>
        <begin position="1034"/>
        <end position="1299"/>
    </location>
</feature>
<evidence type="ECO:0000256" key="1">
    <source>
        <dbReference type="ARBA" id="ARBA00004141"/>
    </source>
</evidence>
<keyword evidence="14" id="KW-1185">Reference proteome</keyword>
<feature type="transmembrane region" description="Helical" evidence="10">
    <location>
        <begin position="91"/>
        <end position="110"/>
    </location>
</feature>
<feature type="transmembrane region" description="Helical" evidence="10">
    <location>
        <begin position="198"/>
        <end position="217"/>
    </location>
</feature>
<reference evidence="13 14" key="1">
    <citation type="journal article" date="2015" name="Sci. Rep.">
        <title>Chromosome-level genome map provides insights into diverse defense mechanisms in the medicinal fungus Ganoderma sinense.</title>
        <authorList>
            <person name="Zhu Y."/>
            <person name="Xu J."/>
            <person name="Sun C."/>
            <person name="Zhou S."/>
            <person name="Xu H."/>
            <person name="Nelson D.R."/>
            <person name="Qian J."/>
            <person name="Song J."/>
            <person name="Luo H."/>
            <person name="Xiang L."/>
            <person name="Li Y."/>
            <person name="Xu Z."/>
            <person name="Ji A."/>
            <person name="Wang L."/>
            <person name="Lu S."/>
            <person name="Hayward A."/>
            <person name="Sun W."/>
            <person name="Li X."/>
            <person name="Schwartz D.C."/>
            <person name="Wang Y."/>
            <person name="Chen S."/>
        </authorList>
    </citation>
    <scope>NUCLEOTIDE SEQUENCE [LARGE SCALE GENOMIC DNA]</scope>
    <source>
        <strain evidence="13 14">ZZ0214-1</strain>
    </source>
</reference>
<dbReference type="Proteomes" id="UP000230002">
    <property type="component" value="Unassembled WGS sequence"/>
</dbReference>
<dbReference type="FunFam" id="3.40.50.300:FF:000838">
    <property type="entry name" value="ABC multidrug transporter (Eurofung)"/>
    <property type="match status" value="1"/>
</dbReference>
<keyword evidence="8 10" id="KW-0472">Membrane</keyword>
<feature type="transmembrane region" description="Helical" evidence="10">
    <location>
        <begin position="130"/>
        <end position="151"/>
    </location>
</feature>
<dbReference type="Gene3D" id="3.40.50.300">
    <property type="entry name" value="P-loop containing nucleotide triphosphate hydrolases"/>
    <property type="match status" value="2"/>
</dbReference>
<evidence type="ECO:0000256" key="4">
    <source>
        <dbReference type="ARBA" id="ARBA00022737"/>
    </source>
</evidence>
<feature type="domain" description="ABC transmembrane type-1" evidence="12">
    <location>
        <begin position="463"/>
        <end position="610"/>
    </location>
</feature>
<feature type="transmembrane region" description="Helical" evidence="10">
    <location>
        <begin position="160"/>
        <end position="178"/>
    </location>
</feature>
<organism evidence="13 14">
    <name type="scientific">Ganoderma sinense ZZ0214-1</name>
    <dbReference type="NCBI Taxonomy" id="1077348"/>
    <lineage>
        <taxon>Eukaryota</taxon>
        <taxon>Fungi</taxon>
        <taxon>Dikarya</taxon>
        <taxon>Basidiomycota</taxon>
        <taxon>Agaricomycotina</taxon>
        <taxon>Agaricomycetes</taxon>
        <taxon>Polyporales</taxon>
        <taxon>Polyporaceae</taxon>
        <taxon>Ganoderma</taxon>
    </lineage>
</organism>
<name>A0A2G8S6F4_9APHY</name>
<evidence type="ECO:0000256" key="7">
    <source>
        <dbReference type="ARBA" id="ARBA00022989"/>
    </source>
</evidence>
<evidence type="ECO:0000313" key="13">
    <source>
        <dbReference type="EMBL" id="PIL29356.1"/>
    </source>
</evidence>
<dbReference type="Pfam" id="PF00664">
    <property type="entry name" value="ABC_membrane"/>
    <property type="match status" value="2"/>
</dbReference>
<keyword evidence="2" id="KW-0813">Transport</keyword>
<evidence type="ECO:0000259" key="12">
    <source>
        <dbReference type="PROSITE" id="PS50929"/>
    </source>
</evidence>
<sequence>MEPSSTALLADLSQVPLTTHGVIFASVAHSLWINSLLFPVYVAAISGVTLLVQTVIHAFRKAGHSEGTELQNPTPASFPQTLESLGGATIFVFKLVQLLAVLGLLGTSLAQLILSNWDVVSFNVLGPIQVVRIAQCALYAYLAVLGSLALFARSPLNSRAYVHASWLLVLLWGVYMYRDVYPLATLDKTPMDSTEGPIFYVKFALLTIAAVLVPVFIPRKYVPVNPKEVFEPNPEQTASLGSLHSFTFLGPIIWTAWKLPHFTYDMLPSMADYDHLRNLAKQSFPHLDPTQNKSRTHMGLKLLWVFYSKGVEFLHLSAMSVAGALFAFASPVAIQGLLRSIAYEWFMFKQTRVSVRIQAIVTELVFEHALRIRMKAETADASKSSNTAVVTPDTASQAGETGEGEGSEDSQSSTDAPAHSAISSLGTTIASSSVKGKGRAAPEDSSRKTAEGTNSVEDKKDSKNLVGRINNLVTSDLNSLEPFAMFVTYATFEAPIQTMLCMVFLYNLLGWSAWDSALVGLVMMLITVPVPGGIIKLIQGSQREKTKKTDARVQSITESMNVIRMIKLFGWEPRIAKQLNQKREEELVAIRKNRLLSMLNYMCNHFFNLLFEMLRMNFQLSFIMIPQLIQAKVSLERIQDFLLDTELIDEFTESEPEAAELPPSPVPEEYRNTIGIRHASFTWANDSTRLAVTPGGTRRRMFMLHVDEDLFFKCGKLNLIVGPTGSGKTSLLMALLGEMHYIPSGPDSFFNLPREGGVAYAAQESWVLNDTIKASPIARLGDDRSANKWRYVRTTSSSALRSTRSGTRKVESVSIPFEASTYPVYVVIKQCALERDLSLFDAGDQTEVGEKGITLSGGQKARITLARAAYSSAEILLLDDILAALDVHTSRWIVNKCLNGDLLHGRTIILVTHNVAMVSPIADFVVDVGSDGRILSQGTLENALAHDSQLLKDVEHEAEQLQKTDQESEIDEEKDEDVNAESRAGKLIVAEEIEEGHVGWAALWLYFGNVSTQPILFWLVYATGYTLRHSFTNVQSWWLGVWAAQYETTAPEEVQVPYYLSVYCFVTIAVITCSAFSVWFFVGGSMRSARIIHDKLITSVLGTTLRWLDKTPTARIIARCTGDIQTVDTGFATTTELLMETTVFLLTKIFSIVVLSPIFIIPSVIAALLGGIIGKIYMKAQLCVKRELSVAKAPVLGHFGAAVSGITSIRAYGAQESFKSEAYRRIDRYSRVAITNVNLNRWVTIRVHFVGNTLVSALAIWLLYFAPLSASNTGFSLAMATLFGNNLLYWVHIFNQLETSGNSLERIQQYILIEHEPKSTPAGIPPAYWPASGNLEVKNLSARYSPDGPKVLHDISFKVASGERVGIVGRTGSGKSSLTLALLRCILTEGDVRYDGLLTGKINLDALRSSVTIIPQVPELLSGTLRQNLDPFSEHDDSVLNDALRSAGLFNLQDESNESRITLDSEIAGGGANLSVGQRQVLALARAIVRRSKLLILDEATSAIDYETDSIIQRSLRTELGKDVTLLTVAHRLQTIMDSDKIVVLDAGRIVEFGSPGELLKNEKGFLHALVDESGDRDRLYSMAAAAAEQSSV</sequence>
<keyword evidence="6 13" id="KW-0067">ATP-binding</keyword>
<dbReference type="PROSITE" id="PS50893">
    <property type="entry name" value="ABC_TRANSPORTER_2"/>
    <property type="match status" value="2"/>
</dbReference>
<comment type="subcellular location">
    <subcellularLocation>
        <location evidence="1">Membrane</location>
        <topology evidence="1">Multi-pass membrane protein</topology>
    </subcellularLocation>
</comment>
<dbReference type="PROSITE" id="PS50929">
    <property type="entry name" value="ABC_TM1F"/>
    <property type="match status" value="2"/>
</dbReference>
<feature type="compositionally biased region" description="Basic and acidic residues" evidence="9">
    <location>
        <begin position="957"/>
        <end position="966"/>
    </location>
</feature>
<dbReference type="SUPFAM" id="SSF90123">
    <property type="entry name" value="ABC transporter transmembrane region"/>
    <property type="match status" value="2"/>
</dbReference>
<dbReference type="GO" id="GO:0016887">
    <property type="term" value="F:ATP hydrolysis activity"/>
    <property type="evidence" value="ECO:0007669"/>
    <property type="project" value="InterPro"/>
</dbReference>
<dbReference type="InterPro" id="IPR011527">
    <property type="entry name" value="ABC1_TM_dom"/>
</dbReference>
<feature type="transmembrane region" description="Helical" evidence="10">
    <location>
        <begin position="1058"/>
        <end position="1082"/>
    </location>
</feature>
<feature type="transmembrane region" description="Helical" evidence="10">
    <location>
        <begin position="31"/>
        <end position="52"/>
    </location>
</feature>
<proteinExistence type="predicted"/>
<dbReference type="SMART" id="SM00382">
    <property type="entry name" value="AAA"/>
    <property type="match status" value="2"/>
</dbReference>
<dbReference type="InterPro" id="IPR027417">
    <property type="entry name" value="P-loop_NTPase"/>
</dbReference>
<keyword evidence="7 10" id="KW-1133">Transmembrane helix</keyword>
<dbReference type="Pfam" id="PF00005">
    <property type="entry name" value="ABC_tran"/>
    <property type="match status" value="2"/>
</dbReference>
<dbReference type="InterPro" id="IPR036640">
    <property type="entry name" value="ABC1_TM_sf"/>
</dbReference>
<protein>
    <submittedName>
        <fullName evidence="13">ATP-binding cassette transporter</fullName>
    </submittedName>
</protein>
<evidence type="ECO:0000313" key="14">
    <source>
        <dbReference type="Proteomes" id="UP000230002"/>
    </source>
</evidence>
<dbReference type="InterPro" id="IPR003439">
    <property type="entry name" value="ABC_transporter-like_ATP-bd"/>
</dbReference>
<dbReference type="CDD" id="cd18596">
    <property type="entry name" value="ABC_6TM_VMR1_D1_like"/>
    <property type="match status" value="1"/>
</dbReference>
<feature type="transmembrane region" description="Helical" evidence="10">
    <location>
        <begin position="1149"/>
        <end position="1177"/>
    </location>
</feature>